<dbReference type="AlphaFoldDB" id="A0A150SLY2"/>
<evidence type="ECO:0000256" key="5">
    <source>
        <dbReference type="ARBA" id="ARBA00023004"/>
    </source>
</evidence>
<protein>
    <submittedName>
        <fullName evidence="8">Cytochrome</fullName>
    </submittedName>
</protein>
<dbReference type="PRINTS" id="PR00359">
    <property type="entry name" value="BP450"/>
</dbReference>
<dbReference type="GO" id="GO:0005506">
    <property type="term" value="F:iron ion binding"/>
    <property type="evidence" value="ECO:0007669"/>
    <property type="project" value="InterPro"/>
</dbReference>
<keyword evidence="6 7" id="KW-0503">Monooxygenase</keyword>
<organism evidence="8 9">
    <name type="scientific">Sorangium cellulosum</name>
    <name type="common">Polyangium cellulosum</name>
    <dbReference type="NCBI Taxonomy" id="56"/>
    <lineage>
        <taxon>Bacteria</taxon>
        <taxon>Pseudomonadati</taxon>
        <taxon>Myxococcota</taxon>
        <taxon>Polyangia</taxon>
        <taxon>Polyangiales</taxon>
        <taxon>Polyangiaceae</taxon>
        <taxon>Sorangium</taxon>
    </lineage>
</organism>
<dbReference type="PANTHER" id="PTHR46696">
    <property type="entry name" value="P450, PUTATIVE (EUROFUNG)-RELATED"/>
    <property type="match status" value="1"/>
</dbReference>
<dbReference type="InterPro" id="IPR002397">
    <property type="entry name" value="Cyt_P450_B"/>
</dbReference>
<proteinExistence type="inferred from homology"/>
<keyword evidence="2 7" id="KW-0349">Heme</keyword>
<name>A0A150SLY2_SORCE</name>
<comment type="caution">
    <text evidence="8">The sequence shown here is derived from an EMBL/GenBank/DDBJ whole genome shotgun (WGS) entry which is preliminary data.</text>
</comment>
<evidence type="ECO:0000256" key="4">
    <source>
        <dbReference type="ARBA" id="ARBA00023002"/>
    </source>
</evidence>
<sequence>MTPDTVDVLDPDLYLAGAPHDRFEVLRREAPVYWHPEPAGRGFWAITRHADVARISRDPAAFCSGRGLFIEDFEPGDMRDNPDIMIMMDPPRHARFRALVSKGFTPRVIQRLEGHVRELVTRLIDEACARGGCDFASDIAGNLPLAVILEVIGVPREDQQQMLDWTTRFFGASDPDYGVTPEELNAVLHNMNAYAHKLAEERRRAPKDDMLSLLMAAEVDGEKLSYTEFGGFFNLLLTAGHDTTKNLISNGMLTLIEHPDQRRRLLADPSLLPTAIEEMLRFTPPVYYFRRSAVRDTEVGGQRIAAGDKVVLWYVSANRDEAVFRDPHRFDVGRTPNEHLSFGIGPHVCLGLALARMEARVAFEELLRRLPDLELTAPAVRLRSNWVSGVKSMPVRCVGPAR</sequence>
<dbReference type="EMBL" id="JEMB01000817">
    <property type="protein sequence ID" value="KYF93446.1"/>
    <property type="molecule type" value="Genomic_DNA"/>
</dbReference>
<comment type="similarity">
    <text evidence="1 7">Belongs to the cytochrome P450 family.</text>
</comment>
<dbReference type="Proteomes" id="UP000075635">
    <property type="component" value="Unassembled WGS sequence"/>
</dbReference>
<evidence type="ECO:0000256" key="3">
    <source>
        <dbReference type="ARBA" id="ARBA00022723"/>
    </source>
</evidence>
<accession>A0A150SLY2</accession>
<dbReference type="SUPFAM" id="SSF48264">
    <property type="entry name" value="Cytochrome P450"/>
    <property type="match status" value="1"/>
</dbReference>
<keyword evidence="4 7" id="KW-0560">Oxidoreductase</keyword>
<dbReference type="Gene3D" id="1.10.630.10">
    <property type="entry name" value="Cytochrome P450"/>
    <property type="match status" value="1"/>
</dbReference>
<gene>
    <name evidence="8" type="ORF">BE17_19965</name>
</gene>
<dbReference type="Pfam" id="PF00067">
    <property type="entry name" value="p450"/>
    <property type="match status" value="1"/>
</dbReference>
<dbReference type="PANTHER" id="PTHR46696:SF4">
    <property type="entry name" value="BIOTIN BIOSYNTHESIS CYTOCHROME P450"/>
    <property type="match status" value="1"/>
</dbReference>
<dbReference type="InterPro" id="IPR017972">
    <property type="entry name" value="Cyt_P450_CS"/>
</dbReference>
<dbReference type="PROSITE" id="PS00086">
    <property type="entry name" value="CYTOCHROME_P450"/>
    <property type="match status" value="1"/>
</dbReference>
<reference evidence="8 9" key="1">
    <citation type="submission" date="2014-02" db="EMBL/GenBank/DDBJ databases">
        <title>The small core and large imbalanced accessory genome model reveals a collaborative survival strategy of Sorangium cellulosum strains in nature.</title>
        <authorList>
            <person name="Han K."/>
            <person name="Peng R."/>
            <person name="Blom J."/>
            <person name="Li Y.-Z."/>
        </authorList>
    </citation>
    <scope>NUCLEOTIDE SEQUENCE [LARGE SCALE GENOMIC DNA]</scope>
    <source>
        <strain evidence="8 9">So0011-07</strain>
    </source>
</reference>
<dbReference type="GO" id="GO:0036199">
    <property type="term" value="F:cholest-4-en-3-one 26-monooxygenase activity"/>
    <property type="evidence" value="ECO:0007669"/>
    <property type="project" value="TreeGrafter"/>
</dbReference>
<dbReference type="InterPro" id="IPR001128">
    <property type="entry name" value="Cyt_P450"/>
</dbReference>
<evidence type="ECO:0000313" key="8">
    <source>
        <dbReference type="EMBL" id="KYF93446.1"/>
    </source>
</evidence>
<dbReference type="GO" id="GO:0008395">
    <property type="term" value="F:steroid hydroxylase activity"/>
    <property type="evidence" value="ECO:0007669"/>
    <property type="project" value="TreeGrafter"/>
</dbReference>
<keyword evidence="3 7" id="KW-0479">Metal-binding</keyword>
<dbReference type="InterPro" id="IPR036396">
    <property type="entry name" value="Cyt_P450_sf"/>
</dbReference>
<keyword evidence="5 7" id="KW-0408">Iron</keyword>
<dbReference type="CDD" id="cd11033">
    <property type="entry name" value="CYP142-like"/>
    <property type="match status" value="1"/>
</dbReference>
<dbReference type="GO" id="GO:0006707">
    <property type="term" value="P:cholesterol catabolic process"/>
    <property type="evidence" value="ECO:0007669"/>
    <property type="project" value="TreeGrafter"/>
</dbReference>
<dbReference type="PRINTS" id="PR00385">
    <property type="entry name" value="P450"/>
</dbReference>
<dbReference type="FunFam" id="1.10.630.10:FF:000018">
    <property type="entry name" value="Cytochrome P450 monooxygenase"/>
    <property type="match status" value="1"/>
</dbReference>
<dbReference type="GO" id="GO:0020037">
    <property type="term" value="F:heme binding"/>
    <property type="evidence" value="ECO:0007669"/>
    <property type="project" value="InterPro"/>
</dbReference>
<evidence type="ECO:0000313" key="9">
    <source>
        <dbReference type="Proteomes" id="UP000075635"/>
    </source>
</evidence>
<evidence type="ECO:0000256" key="1">
    <source>
        <dbReference type="ARBA" id="ARBA00010617"/>
    </source>
</evidence>
<evidence type="ECO:0000256" key="6">
    <source>
        <dbReference type="ARBA" id="ARBA00023033"/>
    </source>
</evidence>
<evidence type="ECO:0000256" key="2">
    <source>
        <dbReference type="ARBA" id="ARBA00022617"/>
    </source>
</evidence>
<evidence type="ECO:0000256" key="7">
    <source>
        <dbReference type="RuleBase" id="RU000461"/>
    </source>
</evidence>